<evidence type="ECO:0000313" key="2">
    <source>
        <dbReference type="Proteomes" id="UP000269998"/>
    </source>
</evidence>
<protein>
    <submittedName>
        <fullName evidence="1">Uncharacterized protein</fullName>
    </submittedName>
</protein>
<dbReference type="RefSeq" id="WP_158017747.1">
    <property type="nucleotide sequence ID" value="NZ_CBCSKE010000011.1"/>
</dbReference>
<evidence type="ECO:0000313" key="1">
    <source>
        <dbReference type="EMBL" id="VDM89996.1"/>
    </source>
</evidence>
<dbReference type="Proteomes" id="UP000269998">
    <property type="component" value="Chromosome"/>
</dbReference>
<sequence>MTALRANLDGFPSKSVVSRSRLRGAITDLLGQGWEPWRTVAELVAEDTGATAESIDATLWRMWRAGAIDVRGRGRRRKIRVRAVGPAR</sequence>
<organism evidence="1 2">
    <name type="scientific">Mycobacterium basiliense</name>
    <dbReference type="NCBI Taxonomy" id="2094119"/>
    <lineage>
        <taxon>Bacteria</taxon>
        <taxon>Bacillati</taxon>
        <taxon>Actinomycetota</taxon>
        <taxon>Actinomycetes</taxon>
        <taxon>Mycobacteriales</taxon>
        <taxon>Mycobacteriaceae</taxon>
        <taxon>Mycobacterium</taxon>
    </lineage>
</organism>
<accession>A0A3S4FPQ0</accession>
<keyword evidence="2" id="KW-1185">Reference proteome</keyword>
<gene>
    <name evidence="1" type="ORF">MB901379_03589</name>
</gene>
<proteinExistence type="predicted"/>
<dbReference type="EMBL" id="LR130759">
    <property type="protein sequence ID" value="VDM89996.1"/>
    <property type="molecule type" value="Genomic_DNA"/>
</dbReference>
<name>A0A3S4FPQ0_9MYCO</name>
<dbReference type="KEGG" id="mbai:MB901379_03589"/>
<dbReference type="AlphaFoldDB" id="A0A3S4FPQ0"/>
<reference evidence="2" key="1">
    <citation type="submission" date="2018-02" db="EMBL/GenBank/DDBJ databases">
        <authorList>
            <person name="Seth-Smith MB H."/>
            <person name="Seth-Smith H."/>
        </authorList>
    </citation>
    <scope>NUCLEOTIDE SEQUENCE [LARGE SCALE GENOMIC DNA]</scope>
</reference>